<proteinExistence type="predicted"/>
<organism evidence="3 4">
    <name type="scientific">Thalassiosira oceanica</name>
    <name type="common">Marine diatom</name>
    <dbReference type="NCBI Taxonomy" id="159749"/>
    <lineage>
        <taxon>Eukaryota</taxon>
        <taxon>Sar</taxon>
        <taxon>Stramenopiles</taxon>
        <taxon>Ochrophyta</taxon>
        <taxon>Bacillariophyta</taxon>
        <taxon>Coscinodiscophyceae</taxon>
        <taxon>Thalassiosirophycidae</taxon>
        <taxon>Thalassiosirales</taxon>
        <taxon>Thalassiosiraceae</taxon>
        <taxon>Thalassiosira</taxon>
    </lineage>
</organism>
<dbReference type="OrthoDB" id="39598at2759"/>
<keyword evidence="4" id="KW-1185">Reference proteome</keyword>
<sequence length="852" mass="90861">HLVTPLDLDSSAADLPSLSARDAEALKRRDLGRREKRSADLSLMAGSPIDAYERYTRAAELTRHSHDPLWYASALEGCAGSFVAMAEAGGHGVDEYLEGNFQLPEEVMALAIAQGVAAGADLGDGRGKTMTVDRTKTTLPQAVSALVEEAMSVLCRHARLAPLHAGLLMKLAEYVQESEEGHLRCRWGEGEYCFGGDVGAEEGSSSDAAVPPRWERTSVSRLDLRGGEVKEMLALDSVERGRRFTELLHRAVSAGGLDDRSRADVAASCARSCLAGTKATRWGDDAVTHTRHRYPRKAALFTQIAAEAMDRCGSSDAAIRSSSLYLAAAHLYSPSGNDEYCEGGEGNDNSATRYGWATLRAAALKGLCSQPADKEAAEAATDLLVALLNEISAGGRGAPLGPMPGDGSSFDYDDYDRGIAPQGETGTQQRSTTAGASGSIRPPSAMTRKAPFFSQAPPSALSLSQSKWLEDDPVPHVQLPYVSLGGGTAVGSADGAQEEDSFAERAAALTAAVTSMKCVSSSITFDDCARAERICMSNIKDIRGRIGASSDREAGTVEICGSGCEGDDGRASHSSLPLPLVVTSAKIVKAEAHLVLERTKALGYSAKFATHSMSTFFNPYAKKQGGRTRASFAVHFPFIVAVSKSKPEIVPPKSDSGEEETMPEPDMFEPDMFDVTGLLVTSINRTFQIRLKKPEEADEDKADADTGARVMAQLPPSAGTYLRSKHMQPKVDEVQQVVRLESVPAQPNLLVSFAASQSPLDEDASVPVHLSDGEIFTIPPFRLENDFGRSGMGEIERLQVLAVGLPGIPDETLFDTDAQAAALEEEEDVLTESDSDDESFESMMECDGLPPP</sequence>
<evidence type="ECO:0000256" key="1">
    <source>
        <dbReference type="SAM" id="MobiDB-lite"/>
    </source>
</evidence>
<feature type="compositionally biased region" description="Acidic residues" evidence="1">
    <location>
        <begin position="824"/>
        <end position="840"/>
    </location>
</feature>
<reference evidence="3 4" key="1">
    <citation type="journal article" date="2012" name="Genome Biol.">
        <title>Genome and low-iron response of an oceanic diatom adapted to chronic iron limitation.</title>
        <authorList>
            <person name="Lommer M."/>
            <person name="Specht M."/>
            <person name="Roy A.S."/>
            <person name="Kraemer L."/>
            <person name="Andreson R."/>
            <person name="Gutowska M.A."/>
            <person name="Wolf J."/>
            <person name="Bergner S.V."/>
            <person name="Schilhabel M.B."/>
            <person name="Klostermeier U.C."/>
            <person name="Beiko R.G."/>
            <person name="Rosenstiel P."/>
            <person name="Hippler M."/>
            <person name="Laroche J."/>
        </authorList>
    </citation>
    <scope>NUCLEOTIDE SEQUENCE [LARGE SCALE GENOMIC DNA]</scope>
    <source>
        <strain evidence="3 4">CCMP1005</strain>
    </source>
</reference>
<evidence type="ECO:0000313" key="3">
    <source>
        <dbReference type="EMBL" id="EJK76329.1"/>
    </source>
</evidence>
<gene>
    <name evidence="3" type="ORF">THAOC_01917</name>
</gene>
<feature type="region of interest" description="Disordered" evidence="1">
    <location>
        <begin position="824"/>
        <end position="852"/>
    </location>
</feature>
<feature type="domain" description="Trs120/TRAPPC9 N-terminal" evidence="2">
    <location>
        <begin position="21"/>
        <end position="86"/>
    </location>
</feature>
<dbReference type="AlphaFoldDB" id="K0TH31"/>
<dbReference type="Proteomes" id="UP000266841">
    <property type="component" value="Unassembled WGS sequence"/>
</dbReference>
<dbReference type="Pfam" id="PF08626">
    <property type="entry name" value="TRAPPC9-Trs120"/>
    <property type="match status" value="1"/>
</dbReference>
<feature type="compositionally biased region" description="Low complexity" evidence="1">
    <location>
        <begin position="841"/>
        <end position="852"/>
    </location>
</feature>
<dbReference type="PANTHER" id="PTHR21512:SF5">
    <property type="entry name" value="TRAFFICKING PROTEIN PARTICLE COMPLEX SUBUNIT 9"/>
    <property type="match status" value="1"/>
</dbReference>
<feature type="non-terminal residue" evidence="3">
    <location>
        <position position="1"/>
    </location>
</feature>
<evidence type="ECO:0000313" key="4">
    <source>
        <dbReference type="Proteomes" id="UP000266841"/>
    </source>
</evidence>
<accession>K0TH31</accession>
<dbReference type="GO" id="GO:0005802">
    <property type="term" value="C:trans-Golgi network"/>
    <property type="evidence" value="ECO:0007669"/>
    <property type="project" value="TreeGrafter"/>
</dbReference>
<dbReference type="InterPro" id="IPR058563">
    <property type="entry name" value="Trs120_TRAPPC9_N"/>
</dbReference>
<evidence type="ECO:0000259" key="2">
    <source>
        <dbReference type="Pfam" id="PF08626"/>
    </source>
</evidence>
<comment type="caution">
    <text evidence="3">The sequence shown here is derived from an EMBL/GenBank/DDBJ whole genome shotgun (WGS) entry which is preliminary data.</text>
</comment>
<feature type="compositionally biased region" description="Polar residues" evidence="1">
    <location>
        <begin position="424"/>
        <end position="436"/>
    </location>
</feature>
<feature type="region of interest" description="Disordered" evidence="1">
    <location>
        <begin position="395"/>
        <end position="451"/>
    </location>
</feature>
<name>K0TH31_THAOC</name>
<dbReference type="eggNOG" id="KOG1953">
    <property type="taxonomic scope" value="Eukaryota"/>
</dbReference>
<dbReference type="InterPro" id="IPR013935">
    <property type="entry name" value="Trs120_TRAPPC9"/>
</dbReference>
<dbReference type="PANTHER" id="PTHR21512">
    <property type="entry name" value="TRAFFICKING PROTEIN PARTICLE COMPLEX SUBUNIT 9"/>
    <property type="match status" value="1"/>
</dbReference>
<dbReference type="EMBL" id="AGNL01002309">
    <property type="protein sequence ID" value="EJK76329.1"/>
    <property type="molecule type" value="Genomic_DNA"/>
</dbReference>
<protein>
    <recommendedName>
        <fullName evidence="2">Trs120/TRAPPC9 N-terminal domain-containing protein</fullName>
    </recommendedName>
</protein>